<proteinExistence type="predicted"/>
<dbReference type="Gene3D" id="1.25.40.10">
    <property type="entry name" value="Tetratricopeptide repeat domain"/>
    <property type="match status" value="1"/>
</dbReference>
<dbReference type="Pfam" id="PF13181">
    <property type="entry name" value="TPR_8"/>
    <property type="match status" value="1"/>
</dbReference>
<evidence type="ECO:0000313" key="2">
    <source>
        <dbReference type="Proteomes" id="UP000002482"/>
    </source>
</evidence>
<dbReference type="AlphaFoldDB" id="F0QA03"/>
<dbReference type="InterPro" id="IPR019734">
    <property type="entry name" value="TPR_rpt"/>
</dbReference>
<accession>F0QA03</accession>
<protein>
    <recommendedName>
        <fullName evidence="3">Tetratricopeptide repeat protein</fullName>
    </recommendedName>
</protein>
<evidence type="ECO:0000313" key="1">
    <source>
        <dbReference type="EMBL" id="ADX47263.1"/>
    </source>
</evidence>
<dbReference type="HOGENOM" id="CLU_123393_0_0_4"/>
<name>F0QA03_PARA1</name>
<dbReference type="Proteomes" id="UP000002482">
    <property type="component" value="Chromosome"/>
</dbReference>
<keyword evidence="2" id="KW-1185">Reference proteome</keyword>
<dbReference type="EMBL" id="CP002521">
    <property type="protein sequence ID" value="ADX47263.1"/>
    <property type="molecule type" value="Genomic_DNA"/>
</dbReference>
<evidence type="ECO:0008006" key="3">
    <source>
        <dbReference type="Google" id="ProtNLM"/>
    </source>
</evidence>
<dbReference type="GeneID" id="34237148"/>
<sequence>MAEDDFEEDDGPQLPDDIHQKITALSEKANEALESGRPSAAIEPLHQALDMLPEPQPDWEAWTWLNGTLGEAYFDLGDFKMAKISFLDAMSGPDGISNPYLLLRAGQSLFELGELAQARHMLAQAHMQEGDQLFSDEDPKYLAFLQSDRS</sequence>
<dbReference type="SUPFAM" id="SSF48452">
    <property type="entry name" value="TPR-like"/>
    <property type="match status" value="1"/>
</dbReference>
<dbReference type="RefSeq" id="WP_013595749.1">
    <property type="nucleotide sequence ID" value="NC_015138.1"/>
</dbReference>
<reference evidence="1" key="1">
    <citation type="submission" date="2011-02" db="EMBL/GenBank/DDBJ databases">
        <title>Complete sequence of Acidovorax avenae subsp. avenae ATCC 19860.</title>
        <authorList>
            <consortium name="US DOE Joint Genome Institute"/>
            <person name="Lucas S."/>
            <person name="Copeland A."/>
            <person name="Lapidus A."/>
            <person name="Cheng J.-F."/>
            <person name="Goodwin L."/>
            <person name="Pitluck S."/>
            <person name="Chertkov O."/>
            <person name="Held B."/>
            <person name="Detter J.C."/>
            <person name="Han C."/>
            <person name="Tapia R."/>
            <person name="Land M."/>
            <person name="Hauser L."/>
            <person name="Kyrpides N."/>
            <person name="Ivanova N."/>
            <person name="Ovchinnikova G."/>
            <person name="Pagani I."/>
            <person name="Gordon S."/>
            <person name="Woyke T."/>
        </authorList>
    </citation>
    <scope>NUCLEOTIDE SEQUENCE</scope>
    <source>
        <strain evidence="1">ATCC 19860</strain>
    </source>
</reference>
<gene>
    <name evidence="1" type="ordered locus">Acav_3361</name>
</gene>
<organism evidence="1 2">
    <name type="scientific">Paracidovorax avenae (strain ATCC 19860 / DSM 7227 / CCUG 15838 / JCM 20985 / LMG 2117 / NCPPB 1011)</name>
    <name type="common">Acidovorax avenae</name>
    <dbReference type="NCBI Taxonomy" id="643561"/>
    <lineage>
        <taxon>Bacteria</taxon>
        <taxon>Pseudomonadati</taxon>
        <taxon>Pseudomonadota</taxon>
        <taxon>Betaproteobacteria</taxon>
        <taxon>Burkholderiales</taxon>
        <taxon>Comamonadaceae</taxon>
        <taxon>Paracidovorax</taxon>
    </lineage>
</organism>
<dbReference type="OrthoDB" id="1551390at2"/>
<dbReference type="InterPro" id="IPR011990">
    <property type="entry name" value="TPR-like_helical_dom_sf"/>
</dbReference>
<dbReference type="KEGG" id="aaa:Acav_3361"/>